<evidence type="ECO:0000313" key="5">
    <source>
        <dbReference type="Proteomes" id="UP000626210"/>
    </source>
</evidence>
<feature type="compositionally biased region" description="Low complexity" evidence="3">
    <location>
        <begin position="31"/>
        <end position="40"/>
    </location>
</feature>
<protein>
    <submittedName>
        <fullName evidence="4">Esterase</fullName>
    </submittedName>
</protein>
<comment type="caution">
    <text evidence="4">The sequence shown here is derived from an EMBL/GenBank/DDBJ whole genome shotgun (WGS) entry which is preliminary data.</text>
</comment>
<proteinExistence type="predicted"/>
<keyword evidence="5" id="KW-1185">Reference proteome</keyword>
<feature type="region of interest" description="Disordered" evidence="3">
    <location>
        <begin position="20"/>
        <end position="53"/>
    </location>
</feature>
<dbReference type="Gene3D" id="3.40.50.1820">
    <property type="entry name" value="alpha/beta hydrolase"/>
    <property type="match status" value="1"/>
</dbReference>
<keyword evidence="2" id="KW-0378">Hydrolase</keyword>
<dbReference type="EMBL" id="BMYK01000006">
    <property type="protein sequence ID" value="GHC82915.1"/>
    <property type="molecule type" value="Genomic_DNA"/>
</dbReference>
<gene>
    <name evidence="4" type="ORF">GCM10007320_26490</name>
</gene>
<dbReference type="PANTHER" id="PTHR43037:SF1">
    <property type="entry name" value="BLL1128 PROTEIN"/>
    <property type="match status" value="1"/>
</dbReference>
<dbReference type="Proteomes" id="UP000626210">
    <property type="component" value="Unassembled WGS sequence"/>
</dbReference>
<sequence length="343" mass="36796">MLRRKTLKNLTRLFTSSLAPLMPSRPRRSKASPAKALPAAQRVRTRAKTAPARSSGGRWLWGVAVAPAGKRRYRLFLPAGRLPGQRIPVVVMLHGCDQNAARFAASTRMHLIAARAGFAVLYPEQDRLANPNGCWNWYETRTQRAFAEAALVLQAVEQVCTLYGGDRTRVAIAGLSAGAGMAALVAARYPERFQAVAMHSGVPPGTAHSTASALRAMAGHGATDALAATPDAMLAHWPALLVIQGGQDRVVAPRNGAAAALAWAQAAQALPGEARAVQRGKRHAMRVTDYRVRQRTMATLVEIPALGHAWSGGAATQAYGDPDGPDASRLVWAFAQRQFARRR</sequence>
<accession>A0ABQ3G2H6</accession>
<reference evidence="5" key="1">
    <citation type="journal article" date="2019" name="Int. J. Syst. Evol. Microbiol.">
        <title>The Global Catalogue of Microorganisms (GCM) 10K type strain sequencing project: providing services to taxonomists for standard genome sequencing and annotation.</title>
        <authorList>
            <consortium name="The Broad Institute Genomics Platform"/>
            <consortium name="The Broad Institute Genome Sequencing Center for Infectious Disease"/>
            <person name="Wu L."/>
            <person name="Ma J."/>
        </authorList>
    </citation>
    <scope>NUCLEOTIDE SEQUENCE [LARGE SCALE GENOMIC DNA]</scope>
    <source>
        <strain evidence="5">KCTC 23314</strain>
    </source>
</reference>
<evidence type="ECO:0000256" key="3">
    <source>
        <dbReference type="SAM" id="MobiDB-lite"/>
    </source>
</evidence>
<dbReference type="RefSeq" id="WP_189687406.1">
    <property type="nucleotide sequence ID" value="NZ_BMYK01000006.1"/>
</dbReference>
<dbReference type="InterPro" id="IPR050955">
    <property type="entry name" value="Plant_Biomass_Hydrol_Est"/>
</dbReference>
<dbReference type="SUPFAM" id="SSF53474">
    <property type="entry name" value="alpha/beta-Hydrolases"/>
    <property type="match status" value="1"/>
</dbReference>
<evidence type="ECO:0000313" key="4">
    <source>
        <dbReference type="EMBL" id="GHC82915.1"/>
    </source>
</evidence>
<keyword evidence="1" id="KW-0732">Signal</keyword>
<dbReference type="NCBIfam" id="TIGR01840">
    <property type="entry name" value="esterase_phb"/>
    <property type="match status" value="1"/>
</dbReference>
<dbReference type="Pfam" id="PF10503">
    <property type="entry name" value="Esterase_PHB"/>
    <property type="match status" value="1"/>
</dbReference>
<dbReference type="InterPro" id="IPR010126">
    <property type="entry name" value="Esterase_phb"/>
</dbReference>
<evidence type="ECO:0000256" key="2">
    <source>
        <dbReference type="ARBA" id="ARBA00022801"/>
    </source>
</evidence>
<dbReference type="PANTHER" id="PTHR43037">
    <property type="entry name" value="UNNAMED PRODUCT-RELATED"/>
    <property type="match status" value="1"/>
</dbReference>
<dbReference type="InterPro" id="IPR029058">
    <property type="entry name" value="AB_hydrolase_fold"/>
</dbReference>
<name>A0ABQ3G2H6_9BURK</name>
<organism evidence="4 5">
    <name type="scientific">Pseudorhodoferax aquiterrae</name>
    <dbReference type="NCBI Taxonomy" id="747304"/>
    <lineage>
        <taxon>Bacteria</taxon>
        <taxon>Pseudomonadati</taxon>
        <taxon>Pseudomonadota</taxon>
        <taxon>Betaproteobacteria</taxon>
        <taxon>Burkholderiales</taxon>
        <taxon>Comamonadaceae</taxon>
    </lineage>
</organism>
<evidence type="ECO:0000256" key="1">
    <source>
        <dbReference type="ARBA" id="ARBA00022729"/>
    </source>
</evidence>